<organism evidence="1 2">
    <name type="scientific">Mesorhabditis belari</name>
    <dbReference type="NCBI Taxonomy" id="2138241"/>
    <lineage>
        <taxon>Eukaryota</taxon>
        <taxon>Metazoa</taxon>
        <taxon>Ecdysozoa</taxon>
        <taxon>Nematoda</taxon>
        <taxon>Chromadorea</taxon>
        <taxon>Rhabditida</taxon>
        <taxon>Rhabditina</taxon>
        <taxon>Rhabditomorpha</taxon>
        <taxon>Rhabditoidea</taxon>
        <taxon>Rhabditidae</taxon>
        <taxon>Mesorhabditinae</taxon>
        <taxon>Mesorhabditis</taxon>
    </lineage>
</organism>
<sequence>MLSEDLIRAWVAQQCHCKTQRSFGSFLDRSAKVKRHKKVAEIFGDRISASLTHPEQAPRGLATPSLNARIGCKALSTQFVYLCIRLLIGKTVEVLLRSGRRAALYWEPREWRPSSFALLRGNSARHLGTTVSTTTRRVAAFVSAEASSVSLNQRSAYSAKCVSVIVGTRREPGSKSGAISENRCISSAYQSRRWTKPQTRRELWFLCKMLPNSRGRNYRLKAPVAVSSRRWRSHSSSRAKPGELTLNHGEKDVVDLVLNRNRKQRARPEVPMHAKEQRSETYFCETTTANVDWLVEVKTNGKSECCRAISAKSVMKA</sequence>
<dbReference type="Proteomes" id="UP000887575">
    <property type="component" value="Unassembled WGS sequence"/>
</dbReference>
<keyword evidence="1" id="KW-1185">Reference proteome</keyword>
<evidence type="ECO:0000313" key="2">
    <source>
        <dbReference type="WBParaSite" id="MBELARI_LOCUS17368"/>
    </source>
</evidence>
<protein>
    <submittedName>
        <fullName evidence="2">Uncharacterized protein</fullName>
    </submittedName>
</protein>
<accession>A0AAF3ET80</accession>
<reference evidence="2" key="1">
    <citation type="submission" date="2024-02" db="UniProtKB">
        <authorList>
            <consortium name="WormBaseParasite"/>
        </authorList>
    </citation>
    <scope>IDENTIFICATION</scope>
</reference>
<proteinExistence type="predicted"/>
<evidence type="ECO:0000313" key="1">
    <source>
        <dbReference type="Proteomes" id="UP000887575"/>
    </source>
</evidence>
<name>A0AAF3ET80_9BILA</name>
<dbReference type="WBParaSite" id="MBELARI_LOCUS17368">
    <property type="protein sequence ID" value="MBELARI_LOCUS17368"/>
    <property type="gene ID" value="MBELARI_LOCUS17368"/>
</dbReference>
<dbReference type="AlphaFoldDB" id="A0AAF3ET80"/>